<feature type="compositionally biased region" description="Gly residues" evidence="3">
    <location>
        <begin position="67"/>
        <end position="76"/>
    </location>
</feature>
<dbReference type="InterPro" id="IPR027417">
    <property type="entry name" value="P-loop_NTPase"/>
</dbReference>
<dbReference type="Pfam" id="PF00685">
    <property type="entry name" value="Sulfotransfer_1"/>
    <property type="match status" value="1"/>
</dbReference>
<dbReference type="EMBL" id="QBIY01011660">
    <property type="protein sequence ID" value="RXN30011.1"/>
    <property type="molecule type" value="Genomic_DNA"/>
</dbReference>
<feature type="domain" description="WSC" evidence="4">
    <location>
        <begin position="271"/>
        <end position="379"/>
    </location>
</feature>
<feature type="domain" description="WSC" evidence="4">
    <location>
        <begin position="390"/>
        <end position="484"/>
    </location>
</feature>
<dbReference type="GO" id="GO:0008146">
    <property type="term" value="F:sulfotransferase activity"/>
    <property type="evidence" value="ECO:0007669"/>
    <property type="project" value="InterPro"/>
</dbReference>
<evidence type="ECO:0000313" key="5">
    <source>
        <dbReference type="EMBL" id="RXN30011.1"/>
    </source>
</evidence>
<keyword evidence="6" id="KW-1185">Reference proteome</keyword>
<gene>
    <name evidence="5" type="ORF">ROHU_018065</name>
</gene>
<protein>
    <submittedName>
        <fullName evidence="5">WSC domain-containing 2</fullName>
    </submittedName>
</protein>
<feature type="region of interest" description="Disordered" evidence="3">
    <location>
        <begin position="119"/>
        <end position="142"/>
    </location>
</feature>
<feature type="compositionally biased region" description="Low complexity" evidence="3">
    <location>
        <begin position="51"/>
        <end position="60"/>
    </location>
</feature>
<dbReference type="PANTHER" id="PTHR45964:SF7">
    <property type="entry name" value="SIALATE:O-SULFOTRANSFERASE 2"/>
    <property type="match status" value="1"/>
</dbReference>
<evidence type="ECO:0000256" key="1">
    <source>
        <dbReference type="ARBA" id="ARBA00010236"/>
    </source>
</evidence>
<dbReference type="PROSITE" id="PS51212">
    <property type="entry name" value="WSC"/>
    <property type="match status" value="2"/>
</dbReference>
<dbReference type="InterPro" id="IPR000863">
    <property type="entry name" value="Sulfotransferase_dom"/>
</dbReference>
<sequence>MRVAREPIMARPLLKIHRYFRRKPVRFFSFILLYLTAGSLVFLHSGFSSDTSTTGASGSGRDPLISEGGGGTGGGSSTSDGLGLLGRVFKETRRAPRRFGPPWMKENGAQDAPEWAGRGLDHTSSWSHGAKGRTTKEMDDGRGFSVKINGRNKRELFLEGEHISIRDMKMRHDIILEREQQVQKYLSKCITDYPTPVEFDITEVTHVTNKIRVEEIWKSGGFKGLDKDSFSWWSLKINKTDIRAAEERYFERLIPNRSEEEKAAQQQVLSQFTTSPAFDIDTSRYGNFRFTFPLTELMEAYKKQKCDGEEPVLRIYGTKVFKQEIEGYLYAGLEFGAECYCGHKIQAPNVSESECNMECKGEKSNLCGGPNRLSIYRLELSQESARRYGSAIFKGCFKRPDNVTLALPASAIIKNMSVDKCVDMCTEKEFSLAALAGEKCHCGFPTPLFTLHEREDEEMCLQRCAGEDFESCGNNDFFVVYQTQVQDNRCMDRRFLPTRSKHLMALASFPGAGNTWARHLIELATGYYTGSYYFDGSLYNKGFKGERDHWRSGRTICIKTHESGRKEIEAFDASILMIRNPYKALMAEFNRKYGGHIGFASQAHWRGKEWPEFVKNYAPWWASHTLDWLKYGKKVQVVHFEDLKRDLFSELKGMVIFLGLEVSEDRLLCVEGQKDGNFKRSGLRKLEYDPYTPEMRATIDGLIKTVDTALRKRNLSGVPEEYRPR</sequence>
<feature type="region of interest" description="Disordered" evidence="3">
    <location>
        <begin position="51"/>
        <end position="82"/>
    </location>
</feature>
<dbReference type="InterPro" id="IPR002889">
    <property type="entry name" value="WSC_carb-bd"/>
</dbReference>
<dbReference type="AlphaFoldDB" id="A0A498NAC2"/>
<dbReference type="STRING" id="84645.A0A498NAC2"/>
<evidence type="ECO:0000259" key="4">
    <source>
        <dbReference type="PROSITE" id="PS51212"/>
    </source>
</evidence>
<evidence type="ECO:0000313" key="6">
    <source>
        <dbReference type="Proteomes" id="UP000290572"/>
    </source>
</evidence>
<evidence type="ECO:0000256" key="3">
    <source>
        <dbReference type="SAM" id="MobiDB-lite"/>
    </source>
</evidence>
<evidence type="ECO:0000256" key="2">
    <source>
        <dbReference type="ARBA" id="ARBA00022737"/>
    </source>
</evidence>
<name>A0A498NAC2_LABRO</name>
<reference evidence="5 6" key="1">
    <citation type="submission" date="2018-03" db="EMBL/GenBank/DDBJ databases">
        <title>Draft genome sequence of Rohu Carp (Labeo rohita).</title>
        <authorList>
            <person name="Das P."/>
            <person name="Kushwaha B."/>
            <person name="Joshi C.G."/>
            <person name="Kumar D."/>
            <person name="Nagpure N.S."/>
            <person name="Sahoo L."/>
            <person name="Das S.P."/>
            <person name="Bit A."/>
            <person name="Patnaik S."/>
            <person name="Meher P.K."/>
            <person name="Jayasankar P."/>
            <person name="Koringa P.G."/>
            <person name="Patel N.V."/>
            <person name="Hinsu A.T."/>
            <person name="Kumar R."/>
            <person name="Pandey M."/>
            <person name="Agarwal S."/>
            <person name="Srivastava S."/>
            <person name="Singh M."/>
            <person name="Iquebal M.A."/>
            <person name="Jaiswal S."/>
            <person name="Angadi U.B."/>
            <person name="Kumar N."/>
            <person name="Raza M."/>
            <person name="Shah T.M."/>
            <person name="Rai A."/>
            <person name="Jena J.K."/>
        </authorList>
    </citation>
    <scope>NUCLEOTIDE SEQUENCE [LARGE SCALE GENOMIC DNA]</scope>
    <source>
        <strain evidence="5">DASCIFA01</strain>
        <tissue evidence="5">Testis</tissue>
    </source>
</reference>
<dbReference type="SMART" id="SM00321">
    <property type="entry name" value="WSC"/>
    <property type="match status" value="2"/>
</dbReference>
<dbReference type="InterPro" id="IPR051589">
    <property type="entry name" value="Sialate-O-sulfotransferase"/>
</dbReference>
<dbReference type="SUPFAM" id="SSF52540">
    <property type="entry name" value="P-loop containing nucleoside triphosphate hydrolases"/>
    <property type="match status" value="1"/>
</dbReference>
<dbReference type="Proteomes" id="UP000290572">
    <property type="component" value="Unassembled WGS sequence"/>
</dbReference>
<accession>A0A498NAC2</accession>
<keyword evidence="2" id="KW-0677">Repeat</keyword>
<comment type="caution">
    <text evidence="5">The sequence shown here is derived from an EMBL/GenBank/DDBJ whole genome shotgun (WGS) entry which is preliminary data.</text>
</comment>
<proteinExistence type="inferred from homology"/>
<dbReference type="Pfam" id="PF01822">
    <property type="entry name" value="WSC"/>
    <property type="match status" value="2"/>
</dbReference>
<dbReference type="PANTHER" id="PTHR45964">
    <property type="entry name" value="WSCD FAMILY MEMBER CG9164"/>
    <property type="match status" value="1"/>
</dbReference>
<organism evidence="5 6">
    <name type="scientific">Labeo rohita</name>
    <name type="common">Indian major carp</name>
    <name type="synonym">Cyprinus rohita</name>
    <dbReference type="NCBI Taxonomy" id="84645"/>
    <lineage>
        <taxon>Eukaryota</taxon>
        <taxon>Metazoa</taxon>
        <taxon>Chordata</taxon>
        <taxon>Craniata</taxon>
        <taxon>Vertebrata</taxon>
        <taxon>Euteleostomi</taxon>
        <taxon>Actinopterygii</taxon>
        <taxon>Neopterygii</taxon>
        <taxon>Teleostei</taxon>
        <taxon>Ostariophysi</taxon>
        <taxon>Cypriniformes</taxon>
        <taxon>Cyprinidae</taxon>
        <taxon>Labeoninae</taxon>
        <taxon>Labeonini</taxon>
        <taxon>Labeo</taxon>
    </lineage>
</organism>
<dbReference type="Gene3D" id="3.40.50.300">
    <property type="entry name" value="P-loop containing nucleotide triphosphate hydrolases"/>
    <property type="match status" value="1"/>
</dbReference>
<comment type="similarity">
    <text evidence="1">Belongs to the WSCD family.</text>
</comment>